<keyword evidence="1" id="KW-0732">Signal</keyword>
<dbReference type="InterPro" id="IPR036908">
    <property type="entry name" value="RlpA-like_sf"/>
</dbReference>
<dbReference type="PROSITE" id="PS50842">
    <property type="entry name" value="EXPANSIN_EG45"/>
    <property type="match status" value="1"/>
</dbReference>
<organism evidence="3">
    <name type="scientific">Venturia pyrina</name>
    <dbReference type="NCBI Taxonomy" id="415593"/>
    <lineage>
        <taxon>Eukaryota</taxon>
        <taxon>Fungi</taxon>
        <taxon>Dikarya</taxon>
        <taxon>Ascomycota</taxon>
        <taxon>Pezizomycotina</taxon>
        <taxon>Dothideomycetes</taxon>
        <taxon>Pleosporomycetidae</taxon>
        <taxon>Venturiales</taxon>
        <taxon>Venturiaceae</taxon>
        <taxon>Venturia</taxon>
    </lineage>
</organism>
<reference evidence="3" key="1">
    <citation type="submission" date="2018-12" db="EMBL/GenBank/DDBJ databases">
        <title>Characterisation of an expanded family of plant natriuretic peptide-like proteins in the apple and pear scab pathogens.</title>
        <authorList>
            <person name="Wheeler J."/>
            <person name="Jones D.A."/>
            <person name="Kastner P."/>
            <person name="Taranto A.P."/>
            <person name="Cooke I.R."/>
            <person name="Boshoven J.C."/>
            <person name="Shiller J.B."/>
            <person name="Mesarich C.H."/>
            <person name="Thomma B.P.H.J."/>
            <person name="Deng C.H."/>
            <person name="Bowen J.K."/>
            <person name="Plummer K.M."/>
        </authorList>
    </citation>
    <scope>NUCLEOTIDE SEQUENCE</scope>
</reference>
<proteinExistence type="predicted"/>
<protein>
    <submittedName>
        <fullName evidence="3">Plant natriuretic peptide-like 6</fullName>
    </submittedName>
</protein>
<gene>
    <name evidence="3" type="primary">PNPL-6</name>
</gene>
<dbReference type="SUPFAM" id="SSF50685">
    <property type="entry name" value="Barwin-like endoglucanases"/>
    <property type="match status" value="1"/>
</dbReference>
<dbReference type="PANTHER" id="PTHR47480">
    <property type="entry name" value="EG45-LIKE DOMAIN CONTAINING PROTEIN"/>
    <property type="match status" value="1"/>
</dbReference>
<evidence type="ECO:0000259" key="2">
    <source>
        <dbReference type="PROSITE" id="PS50842"/>
    </source>
</evidence>
<dbReference type="Gene3D" id="2.40.40.10">
    <property type="entry name" value="RlpA-like domain"/>
    <property type="match status" value="1"/>
</dbReference>
<dbReference type="InterPro" id="IPR007112">
    <property type="entry name" value="Expansin/allergen_DPBB_dom"/>
</dbReference>
<feature type="domain" description="Expansin-like EG45" evidence="2">
    <location>
        <begin position="16"/>
        <end position="130"/>
    </location>
</feature>
<accession>A0A513ZSA9</accession>
<sequence length="130" mass="14144">MKALTTLIAISSFAYLGLCDLGTAAVYGPPYRPNKCYHWSEFDIPPNKMFAAAGMGIWDNGAGCGKWYELRCVAPAGVGTKCTGQRITVKIIEWKTGNRAPVFSLSETAGAQFYTGRGHVKVEYHQVPPP</sequence>
<feature type="chain" id="PRO_5021855870" evidence="1">
    <location>
        <begin position="20"/>
        <end position="130"/>
    </location>
</feature>
<evidence type="ECO:0000256" key="1">
    <source>
        <dbReference type="SAM" id="SignalP"/>
    </source>
</evidence>
<name>A0A513ZSA9_9PEZI</name>
<feature type="signal peptide" evidence="1">
    <location>
        <begin position="1"/>
        <end position="19"/>
    </location>
</feature>
<evidence type="ECO:0000313" key="3">
    <source>
        <dbReference type="EMBL" id="QDH43461.1"/>
    </source>
</evidence>
<dbReference type="PANTHER" id="PTHR47480:SF1">
    <property type="entry name" value="EG45-LIKE DOMAIN CONTAINING PROTEIN 1"/>
    <property type="match status" value="1"/>
</dbReference>
<dbReference type="EMBL" id="MK287881">
    <property type="protein sequence ID" value="QDH43461.1"/>
    <property type="molecule type" value="Genomic_DNA"/>
</dbReference>
<dbReference type="CDD" id="cd22269">
    <property type="entry name" value="DPBB_EG45-like"/>
    <property type="match status" value="1"/>
</dbReference>
<dbReference type="AlphaFoldDB" id="A0A513ZSA9"/>